<dbReference type="Proteomes" id="UP000284892">
    <property type="component" value="Unassembled WGS sequence"/>
</dbReference>
<evidence type="ECO:0000313" key="12">
    <source>
        <dbReference type="Proteomes" id="UP000284892"/>
    </source>
</evidence>
<dbReference type="EC" id="2.4.1.182" evidence="2 10"/>
<dbReference type="EMBL" id="RAQJ01000001">
    <property type="protein sequence ID" value="RKE98376.1"/>
    <property type="molecule type" value="Genomic_DNA"/>
</dbReference>
<keyword evidence="5" id="KW-0441">Lipid A biosynthesis</keyword>
<evidence type="ECO:0000313" key="11">
    <source>
        <dbReference type="EMBL" id="RKE98376.1"/>
    </source>
</evidence>
<dbReference type="InterPro" id="IPR003835">
    <property type="entry name" value="Glyco_trans_19"/>
</dbReference>
<dbReference type="Pfam" id="PF02684">
    <property type="entry name" value="LpxB"/>
    <property type="match status" value="1"/>
</dbReference>
<comment type="caution">
    <text evidence="11">The sequence shown here is derived from an EMBL/GenBank/DDBJ whole genome shotgun (WGS) entry which is preliminary data.</text>
</comment>
<dbReference type="GO" id="GO:0016020">
    <property type="term" value="C:membrane"/>
    <property type="evidence" value="ECO:0007669"/>
    <property type="project" value="GOC"/>
</dbReference>
<organism evidence="11 12">
    <name type="scientific">Ichthyenterobacterium magnum</name>
    <dbReference type="NCBI Taxonomy" id="1230530"/>
    <lineage>
        <taxon>Bacteria</taxon>
        <taxon>Pseudomonadati</taxon>
        <taxon>Bacteroidota</taxon>
        <taxon>Flavobacteriia</taxon>
        <taxon>Flavobacteriales</taxon>
        <taxon>Flavobacteriaceae</taxon>
        <taxon>Ichthyenterobacterium</taxon>
    </lineage>
</organism>
<proteinExistence type="predicted"/>
<keyword evidence="8" id="KW-0443">Lipid metabolism</keyword>
<accession>A0A420DVZ0</accession>
<comment type="catalytic activity">
    <reaction evidence="9">
        <text>a lipid X + a UDP-2-N,3-O-bis[(3R)-3-hydroxyacyl]-alpha-D-glucosamine = a lipid A disaccharide + UDP + H(+)</text>
        <dbReference type="Rhea" id="RHEA:67828"/>
        <dbReference type="ChEBI" id="CHEBI:15378"/>
        <dbReference type="ChEBI" id="CHEBI:58223"/>
        <dbReference type="ChEBI" id="CHEBI:137748"/>
        <dbReference type="ChEBI" id="CHEBI:176338"/>
        <dbReference type="ChEBI" id="CHEBI:176343"/>
        <dbReference type="EC" id="2.4.1.182"/>
    </reaction>
</comment>
<keyword evidence="12" id="KW-1185">Reference proteome</keyword>
<evidence type="ECO:0000256" key="1">
    <source>
        <dbReference type="ARBA" id="ARBA00002056"/>
    </source>
</evidence>
<dbReference type="PANTHER" id="PTHR30372:SF4">
    <property type="entry name" value="LIPID-A-DISACCHARIDE SYNTHASE, MITOCHONDRIAL-RELATED"/>
    <property type="match status" value="1"/>
</dbReference>
<keyword evidence="7" id="KW-0808">Transferase</keyword>
<evidence type="ECO:0000256" key="8">
    <source>
        <dbReference type="ARBA" id="ARBA00023098"/>
    </source>
</evidence>
<keyword evidence="6" id="KW-0328">Glycosyltransferase</keyword>
<dbReference type="GO" id="GO:0008915">
    <property type="term" value="F:lipid-A-disaccharide synthase activity"/>
    <property type="evidence" value="ECO:0007669"/>
    <property type="project" value="UniProtKB-UniRule"/>
</dbReference>
<protein>
    <recommendedName>
        <fullName evidence="3 10">Lipid-A-disaccharide synthase</fullName>
        <ecNumber evidence="2 10">2.4.1.182</ecNumber>
    </recommendedName>
</protein>
<sequence length="385" mass="44242">MLHVTAKNNRNKYMKYYIIAGEASGDLHGSNLMKALQKQDVNAEFRFWGGDLMQAVDGTLVTHYKDRSFMGFAEVIFNLRKILGLITFCKNDIEAYQPDVIIFIDNSGFNLRIAKWAKERDYKTHYYISPQVWASRAGRVEKIKRDVDAMYVILPFEKEFYKKHGYNVHFVGHPLIDAISDRQQVDEKTFRKDYNLSDKPIIALLPGSRKQEITKMLGVMLSLVNDFKTYQFVIAGAPSQEFSFYKPFIKQDNVAFISNKTYDLLSVSHAALVTSGTATLEAALFKVPQVVCYKANSISYQIAKRIITLKFISLVNLIMDREVVTELIQGDLNTKRLKKELEKILDDNERIRLFIDYYDLEKELGGKGASDNTAKLIFNSIEKQI</sequence>
<keyword evidence="4" id="KW-0444">Lipid biosynthesis</keyword>
<name>A0A420DVZ0_9FLAO</name>
<dbReference type="PANTHER" id="PTHR30372">
    <property type="entry name" value="LIPID-A-DISACCHARIDE SYNTHASE"/>
    <property type="match status" value="1"/>
</dbReference>
<evidence type="ECO:0000256" key="6">
    <source>
        <dbReference type="ARBA" id="ARBA00022676"/>
    </source>
</evidence>
<gene>
    <name evidence="11" type="ORF">BXY80_0460</name>
</gene>
<evidence type="ECO:0000256" key="4">
    <source>
        <dbReference type="ARBA" id="ARBA00022516"/>
    </source>
</evidence>
<reference evidence="11 12" key="1">
    <citation type="submission" date="2018-09" db="EMBL/GenBank/DDBJ databases">
        <title>Genomic Encyclopedia of Archaeal and Bacterial Type Strains, Phase II (KMG-II): from individual species to whole genera.</title>
        <authorList>
            <person name="Goeker M."/>
        </authorList>
    </citation>
    <scope>NUCLEOTIDE SEQUENCE [LARGE SCALE GENOMIC DNA]</scope>
    <source>
        <strain evidence="11 12">DSM 26283</strain>
    </source>
</reference>
<evidence type="ECO:0000256" key="9">
    <source>
        <dbReference type="ARBA" id="ARBA00048975"/>
    </source>
</evidence>
<dbReference type="NCBIfam" id="TIGR00215">
    <property type="entry name" value="lpxB"/>
    <property type="match status" value="1"/>
</dbReference>
<evidence type="ECO:0000256" key="2">
    <source>
        <dbReference type="ARBA" id="ARBA00012687"/>
    </source>
</evidence>
<evidence type="ECO:0000256" key="10">
    <source>
        <dbReference type="NCBIfam" id="TIGR00215"/>
    </source>
</evidence>
<dbReference type="GO" id="GO:0005543">
    <property type="term" value="F:phospholipid binding"/>
    <property type="evidence" value="ECO:0007669"/>
    <property type="project" value="TreeGrafter"/>
</dbReference>
<evidence type="ECO:0000256" key="7">
    <source>
        <dbReference type="ARBA" id="ARBA00022679"/>
    </source>
</evidence>
<dbReference type="GO" id="GO:0009245">
    <property type="term" value="P:lipid A biosynthetic process"/>
    <property type="evidence" value="ECO:0007669"/>
    <property type="project" value="UniProtKB-UniRule"/>
</dbReference>
<dbReference type="SUPFAM" id="SSF53756">
    <property type="entry name" value="UDP-Glycosyltransferase/glycogen phosphorylase"/>
    <property type="match status" value="1"/>
</dbReference>
<evidence type="ECO:0000256" key="5">
    <source>
        <dbReference type="ARBA" id="ARBA00022556"/>
    </source>
</evidence>
<comment type="function">
    <text evidence="1">Condensation of UDP-2,3-diacylglucosamine and 2,3-diacylglucosamine-1-phosphate to form lipid A disaccharide, a precursor of lipid A, a phosphorylated glycolipid that anchors the lipopolysaccharide to the outer membrane of the cell.</text>
</comment>
<dbReference type="AlphaFoldDB" id="A0A420DVZ0"/>
<evidence type="ECO:0000256" key="3">
    <source>
        <dbReference type="ARBA" id="ARBA00020902"/>
    </source>
</evidence>